<dbReference type="Proteomes" id="UP001268542">
    <property type="component" value="Unassembled WGS sequence"/>
</dbReference>
<dbReference type="EMBL" id="JAVYII010000001">
    <property type="protein sequence ID" value="MDT9591769.1"/>
    <property type="molecule type" value="Genomic_DNA"/>
</dbReference>
<dbReference type="GO" id="GO:0003677">
    <property type="term" value="F:DNA binding"/>
    <property type="evidence" value="ECO:0007669"/>
    <property type="project" value="UniProtKB-KW"/>
</dbReference>
<evidence type="ECO:0000313" key="2">
    <source>
        <dbReference type="Proteomes" id="UP001268542"/>
    </source>
</evidence>
<protein>
    <submittedName>
        <fullName evidence="1">MmcQ/YjbR family DNA-binding protein</fullName>
    </submittedName>
</protein>
<accession>A0ABU3PRC4</accession>
<reference evidence="1 2" key="1">
    <citation type="submission" date="2023-08" db="EMBL/GenBank/DDBJ databases">
        <title>Nocardioides seae sp. nov., a bacterium isolated from a soil.</title>
        <authorList>
            <person name="Wang X."/>
        </authorList>
    </citation>
    <scope>NUCLEOTIDE SEQUENCE [LARGE SCALE GENOMIC DNA]</scope>
    <source>
        <strain evidence="1 2">YZH12</strain>
    </source>
</reference>
<keyword evidence="2" id="KW-1185">Reference proteome</keyword>
<proteinExistence type="predicted"/>
<name>A0ABU3PRC4_9ACTN</name>
<sequence length="133" mass="15240">MAHVIPYDDSHPWFERVRALARAYPRVTEDDSHGRPTFRVGRVFCVLGNEERRPDGSRVPRPRSLAVRIDPVELPALDADDRFFEPRFWYAHGWRGVDLDPGRVTFEEVAELVDASYRLLAPRGALAELDARG</sequence>
<dbReference type="SUPFAM" id="SSF142906">
    <property type="entry name" value="YjbR-like"/>
    <property type="match status" value="1"/>
</dbReference>
<dbReference type="InterPro" id="IPR058532">
    <property type="entry name" value="YjbR/MT2646/Rv2570-like"/>
</dbReference>
<organism evidence="1 2">
    <name type="scientific">Nocardioides imazamoxiresistens</name>
    <dbReference type="NCBI Taxonomy" id="3231893"/>
    <lineage>
        <taxon>Bacteria</taxon>
        <taxon>Bacillati</taxon>
        <taxon>Actinomycetota</taxon>
        <taxon>Actinomycetes</taxon>
        <taxon>Propionibacteriales</taxon>
        <taxon>Nocardioidaceae</taxon>
        <taxon>Nocardioides</taxon>
    </lineage>
</organism>
<dbReference type="RefSeq" id="WP_315730796.1">
    <property type="nucleotide sequence ID" value="NZ_JAVYII010000001.1"/>
</dbReference>
<gene>
    <name evidence="1" type="ORF">RDV89_01725</name>
</gene>
<dbReference type="Pfam" id="PF04237">
    <property type="entry name" value="YjbR"/>
    <property type="match status" value="1"/>
</dbReference>
<evidence type="ECO:0000313" key="1">
    <source>
        <dbReference type="EMBL" id="MDT9591769.1"/>
    </source>
</evidence>
<keyword evidence="1" id="KW-0238">DNA-binding</keyword>
<dbReference type="InterPro" id="IPR038056">
    <property type="entry name" value="YjbR-like_sf"/>
</dbReference>
<dbReference type="Gene3D" id="3.90.1150.30">
    <property type="match status" value="1"/>
</dbReference>
<comment type="caution">
    <text evidence="1">The sequence shown here is derived from an EMBL/GenBank/DDBJ whole genome shotgun (WGS) entry which is preliminary data.</text>
</comment>